<comment type="caution">
    <text evidence="1">The sequence shown here is derived from an EMBL/GenBank/DDBJ whole genome shotgun (WGS) entry which is preliminary data.</text>
</comment>
<accession>A0A397HQK5</accession>
<evidence type="ECO:0000313" key="2">
    <source>
        <dbReference type="Proteomes" id="UP000266861"/>
    </source>
</evidence>
<organism evidence="1 2">
    <name type="scientific">Diversispora epigaea</name>
    <dbReference type="NCBI Taxonomy" id="1348612"/>
    <lineage>
        <taxon>Eukaryota</taxon>
        <taxon>Fungi</taxon>
        <taxon>Fungi incertae sedis</taxon>
        <taxon>Mucoromycota</taxon>
        <taxon>Glomeromycotina</taxon>
        <taxon>Glomeromycetes</taxon>
        <taxon>Diversisporales</taxon>
        <taxon>Diversisporaceae</taxon>
        <taxon>Diversispora</taxon>
    </lineage>
</organism>
<keyword evidence="2" id="KW-1185">Reference proteome</keyword>
<dbReference type="OrthoDB" id="2396460at2759"/>
<proteinExistence type="predicted"/>
<name>A0A397HQK5_9GLOM</name>
<dbReference type="EMBL" id="PQFF01000288">
    <property type="protein sequence ID" value="RHZ65455.1"/>
    <property type="molecule type" value="Genomic_DNA"/>
</dbReference>
<sequence length="99" mass="11524">MQDLCLDEQPYMMNTGSVQNEDCLSCPSLFQMRYITKIRGYDVFGPEVRHTVQKRRDYGETFNLARKAVRSAVEAGGESLYRLKKSLNDWLVEKQKLVE</sequence>
<protein>
    <submittedName>
        <fullName evidence="1">Uncharacterized protein</fullName>
    </submittedName>
</protein>
<dbReference type="AlphaFoldDB" id="A0A397HQK5"/>
<gene>
    <name evidence="1" type="ORF">Glove_315g9</name>
</gene>
<evidence type="ECO:0000313" key="1">
    <source>
        <dbReference type="EMBL" id="RHZ65455.1"/>
    </source>
</evidence>
<reference evidence="1 2" key="1">
    <citation type="submission" date="2018-08" db="EMBL/GenBank/DDBJ databases">
        <title>Genome and evolution of the arbuscular mycorrhizal fungus Diversispora epigaea (formerly Glomus versiforme) and its bacterial endosymbionts.</title>
        <authorList>
            <person name="Sun X."/>
            <person name="Fei Z."/>
            <person name="Harrison M."/>
        </authorList>
    </citation>
    <scope>NUCLEOTIDE SEQUENCE [LARGE SCALE GENOMIC DNA]</scope>
    <source>
        <strain evidence="1 2">IT104</strain>
    </source>
</reference>
<dbReference type="Proteomes" id="UP000266861">
    <property type="component" value="Unassembled WGS sequence"/>
</dbReference>